<name>A0ABV8KMR6_9ACTN</name>
<evidence type="ECO:0000313" key="2">
    <source>
        <dbReference type="EMBL" id="MFC4107326.1"/>
    </source>
</evidence>
<dbReference type="Proteomes" id="UP001595868">
    <property type="component" value="Unassembled WGS sequence"/>
</dbReference>
<dbReference type="PANTHER" id="PTHR28139:SF1">
    <property type="entry name" value="UPF0768 PROTEIN YBL029C-A"/>
    <property type="match status" value="1"/>
</dbReference>
<dbReference type="PANTHER" id="PTHR28139">
    <property type="entry name" value="UPF0768 PROTEIN YBL029C-A"/>
    <property type="match status" value="1"/>
</dbReference>
<feature type="domain" description="Zinc-ribbon 15" evidence="1">
    <location>
        <begin position="20"/>
        <end position="68"/>
    </location>
</feature>
<sequence>MIILFGFRTSVHRLGVATFVCRNCGNAAGQVVSRRVTKFTLFFIPLIPVRTKYGTQCTFCGAAYDISREEATRLTVAG</sequence>
<accession>A0ABV8KMR6</accession>
<dbReference type="InterPro" id="IPR031493">
    <property type="entry name" value="Zinc_ribbon_15"/>
</dbReference>
<organism evidence="2 3">
    <name type="scientific">Micromonospora zhanjiangensis</name>
    <dbReference type="NCBI Taxonomy" id="1522057"/>
    <lineage>
        <taxon>Bacteria</taxon>
        <taxon>Bacillati</taxon>
        <taxon>Actinomycetota</taxon>
        <taxon>Actinomycetes</taxon>
        <taxon>Micromonosporales</taxon>
        <taxon>Micromonosporaceae</taxon>
        <taxon>Micromonospora</taxon>
    </lineage>
</organism>
<dbReference type="EMBL" id="JBHSBN010000009">
    <property type="protein sequence ID" value="MFC4107326.1"/>
    <property type="molecule type" value="Genomic_DNA"/>
</dbReference>
<dbReference type="Pfam" id="PF17032">
    <property type="entry name" value="Zn_ribbon_15"/>
    <property type="match status" value="1"/>
</dbReference>
<protein>
    <submittedName>
        <fullName evidence="2">Zinc-ribbon domain-containing protein</fullName>
    </submittedName>
</protein>
<dbReference type="RefSeq" id="WP_377546102.1">
    <property type="nucleotide sequence ID" value="NZ_JBHSBN010000009.1"/>
</dbReference>
<evidence type="ECO:0000259" key="1">
    <source>
        <dbReference type="Pfam" id="PF17032"/>
    </source>
</evidence>
<keyword evidence="3" id="KW-1185">Reference proteome</keyword>
<gene>
    <name evidence="2" type="ORF">ACFOX0_15515</name>
</gene>
<proteinExistence type="predicted"/>
<comment type="caution">
    <text evidence="2">The sequence shown here is derived from an EMBL/GenBank/DDBJ whole genome shotgun (WGS) entry which is preliminary data.</text>
</comment>
<reference evidence="3" key="1">
    <citation type="journal article" date="2019" name="Int. J. Syst. Evol. Microbiol.">
        <title>The Global Catalogue of Microorganisms (GCM) 10K type strain sequencing project: providing services to taxonomists for standard genome sequencing and annotation.</title>
        <authorList>
            <consortium name="The Broad Institute Genomics Platform"/>
            <consortium name="The Broad Institute Genome Sequencing Center for Infectious Disease"/>
            <person name="Wu L."/>
            <person name="Ma J."/>
        </authorList>
    </citation>
    <scope>NUCLEOTIDE SEQUENCE [LARGE SCALE GENOMIC DNA]</scope>
    <source>
        <strain evidence="3">2902at01</strain>
    </source>
</reference>
<evidence type="ECO:0000313" key="3">
    <source>
        <dbReference type="Proteomes" id="UP001595868"/>
    </source>
</evidence>